<keyword evidence="1" id="KW-0812">Transmembrane</keyword>
<dbReference type="AlphaFoldDB" id="A0AAV8UBN0"/>
<feature type="transmembrane region" description="Helical" evidence="1">
    <location>
        <begin position="164"/>
        <end position="184"/>
    </location>
</feature>
<organism evidence="2 3">
    <name type="scientific">Erythroxylum novogranatense</name>
    <dbReference type="NCBI Taxonomy" id="1862640"/>
    <lineage>
        <taxon>Eukaryota</taxon>
        <taxon>Viridiplantae</taxon>
        <taxon>Streptophyta</taxon>
        <taxon>Embryophyta</taxon>
        <taxon>Tracheophyta</taxon>
        <taxon>Spermatophyta</taxon>
        <taxon>Magnoliopsida</taxon>
        <taxon>eudicotyledons</taxon>
        <taxon>Gunneridae</taxon>
        <taxon>Pentapetalae</taxon>
        <taxon>rosids</taxon>
        <taxon>fabids</taxon>
        <taxon>Malpighiales</taxon>
        <taxon>Erythroxylaceae</taxon>
        <taxon>Erythroxylum</taxon>
    </lineage>
</organism>
<protein>
    <submittedName>
        <fullName evidence="2">Uncharacterized protein</fullName>
    </submittedName>
</protein>
<sequence>MNRKVQIRKRVPWKIKFDVRFNRNKFNFKFKAIAVKPTSQFLKLSIFIKIYAFLLQAKVEKPKSLKSRFFGFFQELSKKRTVAVKKNNPDPQYWESKLLGSPLRNLAREESSFAGCLLMGNLALLLESVSPKNRKGMYIYVSSILLFLGLLLKKHITGKTRSLFMFTTFTIGVWSIVLQFASYLNCHVEGYAWKFFWKTWNCASGSECLYAMSQEVLLRFYRSVGLDIGASLLSTNSM</sequence>
<comment type="caution">
    <text evidence="2">The sequence shown here is derived from an EMBL/GenBank/DDBJ whole genome shotgun (WGS) entry which is preliminary data.</text>
</comment>
<evidence type="ECO:0000313" key="3">
    <source>
        <dbReference type="Proteomes" id="UP001159364"/>
    </source>
</evidence>
<proteinExistence type="predicted"/>
<keyword evidence="1" id="KW-1133">Transmembrane helix</keyword>
<evidence type="ECO:0000313" key="2">
    <source>
        <dbReference type="EMBL" id="KAJ8898861.1"/>
    </source>
</evidence>
<feature type="transmembrane region" description="Helical" evidence="1">
    <location>
        <begin position="136"/>
        <end position="152"/>
    </location>
</feature>
<name>A0AAV8UBN0_9ROSI</name>
<accession>A0AAV8UBN0</accession>
<evidence type="ECO:0000256" key="1">
    <source>
        <dbReference type="SAM" id="Phobius"/>
    </source>
</evidence>
<keyword evidence="1" id="KW-0472">Membrane</keyword>
<dbReference type="EMBL" id="JAIWQS010000008">
    <property type="protein sequence ID" value="KAJ8898861.1"/>
    <property type="molecule type" value="Genomic_DNA"/>
</dbReference>
<gene>
    <name evidence="2" type="ORF">K2173_008170</name>
</gene>
<dbReference type="Proteomes" id="UP001159364">
    <property type="component" value="Linkage Group LG08"/>
</dbReference>
<keyword evidence="3" id="KW-1185">Reference proteome</keyword>
<reference evidence="2 3" key="1">
    <citation type="submission" date="2021-09" db="EMBL/GenBank/DDBJ databases">
        <title>Genomic insights and catalytic innovation underlie evolution of tropane alkaloids biosynthesis.</title>
        <authorList>
            <person name="Wang Y.-J."/>
            <person name="Tian T."/>
            <person name="Huang J.-P."/>
            <person name="Huang S.-X."/>
        </authorList>
    </citation>
    <scope>NUCLEOTIDE SEQUENCE [LARGE SCALE GENOMIC DNA]</scope>
    <source>
        <strain evidence="2">KIB-2018</strain>
        <tissue evidence="2">Leaf</tissue>
    </source>
</reference>